<dbReference type="Pfam" id="PF02843">
    <property type="entry name" value="GARS_C"/>
    <property type="match status" value="1"/>
</dbReference>
<dbReference type="GO" id="GO:0004637">
    <property type="term" value="F:phosphoribosylamine-glycine ligase activity"/>
    <property type="evidence" value="ECO:0007669"/>
    <property type="project" value="UniProtKB-UniRule"/>
</dbReference>
<dbReference type="GO" id="GO:0046872">
    <property type="term" value="F:metal ion binding"/>
    <property type="evidence" value="ECO:0007669"/>
    <property type="project" value="InterPro"/>
</dbReference>
<evidence type="ECO:0000313" key="14">
    <source>
        <dbReference type="Proteomes" id="UP000282297"/>
    </source>
</evidence>
<dbReference type="InterPro" id="IPR011054">
    <property type="entry name" value="Rudment_hybrid_motif"/>
</dbReference>
<dbReference type="Gene3D" id="3.90.600.10">
    <property type="entry name" value="Phosphoribosylglycinamide synthetase, C-terminal domain"/>
    <property type="match status" value="1"/>
</dbReference>
<dbReference type="RefSeq" id="WP_124784753.1">
    <property type="nucleotide sequence ID" value="NZ_CP034171.1"/>
</dbReference>
<dbReference type="Pfam" id="PF02844">
    <property type="entry name" value="GARS_N"/>
    <property type="match status" value="1"/>
</dbReference>
<comment type="similarity">
    <text evidence="7 10">Belongs to the GARS family.</text>
</comment>
<organism evidence="13 14">
    <name type="scientific">Chryseobacterium taklimakanense</name>
    <dbReference type="NCBI Taxonomy" id="536441"/>
    <lineage>
        <taxon>Bacteria</taxon>
        <taxon>Pseudomonadati</taxon>
        <taxon>Bacteroidota</taxon>
        <taxon>Flavobacteriia</taxon>
        <taxon>Flavobacteriales</taxon>
        <taxon>Weeksellaceae</taxon>
        <taxon>Chryseobacterium group</taxon>
        <taxon>Chryseobacterium</taxon>
    </lineage>
</organism>
<gene>
    <name evidence="10 13" type="primary">purD</name>
    <name evidence="13" type="ORF">EIH08_07420</name>
</gene>
<evidence type="ECO:0000256" key="1">
    <source>
        <dbReference type="ARBA" id="ARBA00005174"/>
    </source>
</evidence>
<sequence>MRILIIGNGGREAAFAKKLSEDSRVTQMFFAKGNATTEKYGKNISLSDIKDLVDFAKKESIDLTIVGPEAYLVEGIVDEFKKAGLKIFGPDKNAAKLEGSKAYSKKFMQDYGIKTASGRIFNSYIEAREYLDNQEFPLIIKASGLAQGKGVVLANDKDEAMKTIHDFMIDKIYGDAGIQIVVEDYLRGFEASIICFSNGNDLYPCLPAKDYKKVGNGNRGANTGGMGSVAPSPEFTAEHFEDFKTNILQPTLNGIRDKGLGFTGFIFFGLLVTEKGCHLLEYNMRSGDPETQVILPLLENNLIDTINDCIDGKEIELKFKNESAVCLVMASGGYPGKYETGFQITGMDKVSGSDVIFAGATQRAGGIYTTGGRVINVVATAPTLEEARQKVYRDALPLHFDYAFYREDIAQF</sequence>
<dbReference type="InterPro" id="IPR013815">
    <property type="entry name" value="ATP_grasp_subdomain_1"/>
</dbReference>
<dbReference type="SUPFAM" id="SSF52440">
    <property type="entry name" value="PreATP-grasp domain"/>
    <property type="match status" value="1"/>
</dbReference>
<dbReference type="GO" id="GO:0005524">
    <property type="term" value="F:ATP binding"/>
    <property type="evidence" value="ECO:0007669"/>
    <property type="project" value="UniProtKB-UniRule"/>
</dbReference>
<dbReference type="PROSITE" id="PS50975">
    <property type="entry name" value="ATP_GRASP"/>
    <property type="match status" value="1"/>
</dbReference>
<dbReference type="EC" id="6.3.4.13" evidence="2 10"/>
<dbReference type="EMBL" id="CP034171">
    <property type="protein sequence ID" value="AZI20560.1"/>
    <property type="molecule type" value="Genomic_DNA"/>
</dbReference>
<evidence type="ECO:0000313" key="13">
    <source>
        <dbReference type="EMBL" id="AZI20560.1"/>
    </source>
</evidence>
<dbReference type="GO" id="GO:0006189">
    <property type="term" value="P:'de novo' IMP biosynthetic process"/>
    <property type="evidence" value="ECO:0007669"/>
    <property type="project" value="UniProtKB-UniRule"/>
</dbReference>
<dbReference type="InterPro" id="IPR037123">
    <property type="entry name" value="PRibGlycinamide_synth_C_sf"/>
</dbReference>
<evidence type="ECO:0000256" key="10">
    <source>
        <dbReference type="HAMAP-Rule" id="MF_00138"/>
    </source>
</evidence>
<dbReference type="GO" id="GO:0009113">
    <property type="term" value="P:purine nucleobase biosynthetic process"/>
    <property type="evidence" value="ECO:0007669"/>
    <property type="project" value="InterPro"/>
</dbReference>
<keyword evidence="4 11" id="KW-0547">Nucleotide-binding</keyword>
<dbReference type="InterPro" id="IPR016185">
    <property type="entry name" value="PreATP-grasp_dom_sf"/>
</dbReference>
<dbReference type="PANTHER" id="PTHR43472">
    <property type="entry name" value="PHOSPHORIBOSYLAMINE--GLYCINE LIGASE"/>
    <property type="match status" value="1"/>
</dbReference>
<feature type="domain" description="ATP-grasp" evidence="12">
    <location>
        <begin position="105"/>
        <end position="311"/>
    </location>
</feature>
<dbReference type="NCBIfam" id="TIGR00877">
    <property type="entry name" value="purD"/>
    <property type="match status" value="1"/>
</dbReference>
<dbReference type="Gene3D" id="3.30.470.20">
    <property type="entry name" value="ATP-grasp fold, B domain"/>
    <property type="match status" value="1"/>
</dbReference>
<dbReference type="SUPFAM" id="SSF56059">
    <property type="entry name" value="Glutathione synthetase ATP-binding domain-like"/>
    <property type="match status" value="1"/>
</dbReference>
<comment type="catalytic activity">
    <reaction evidence="10">
        <text>5-phospho-beta-D-ribosylamine + glycine + ATP = N(1)-(5-phospho-beta-D-ribosyl)glycinamide + ADP + phosphate + H(+)</text>
        <dbReference type="Rhea" id="RHEA:17453"/>
        <dbReference type="ChEBI" id="CHEBI:15378"/>
        <dbReference type="ChEBI" id="CHEBI:30616"/>
        <dbReference type="ChEBI" id="CHEBI:43474"/>
        <dbReference type="ChEBI" id="CHEBI:57305"/>
        <dbReference type="ChEBI" id="CHEBI:58681"/>
        <dbReference type="ChEBI" id="CHEBI:143788"/>
        <dbReference type="ChEBI" id="CHEBI:456216"/>
        <dbReference type="EC" id="6.3.4.13"/>
    </reaction>
</comment>
<keyword evidence="3 10" id="KW-0436">Ligase</keyword>
<evidence type="ECO:0000256" key="8">
    <source>
        <dbReference type="ARBA" id="ARBA00042242"/>
    </source>
</evidence>
<dbReference type="InterPro" id="IPR000115">
    <property type="entry name" value="PRibGlycinamide_synth"/>
</dbReference>
<dbReference type="PANTHER" id="PTHR43472:SF1">
    <property type="entry name" value="PHOSPHORIBOSYLAMINE--GLYCINE LIGASE, CHLOROPLASTIC"/>
    <property type="match status" value="1"/>
</dbReference>
<evidence type="ECO:0000256" key="7">
    <source>
        <dbReference type="ARBA" id="ARBA00038345"/>
    </source>
</evidence>
<proteinExistence type="inferred from homology"/>
<dbReference type="AlphaFoldDB" id="A0A3G8WH94"/>
<comment type="pathway">
    <text evidence="1 10">Purine metabolism; IMP biosynthesis via de novo pathway; N(1)-(5-phospho-D-ribosyl)glycinamide from 5-phospho-alpha-D-ribose 1-diphosphate: step 2/2.</text>
</comment>
<dbReference type="SUPFAM" id="SSF51246">
    <property type="entry name" value="Rudiment single hybrid motif"/>
    <property type="match status" value="1"/>
</dbReference>
<dbReference type="UniPathway" id="UPA00074">
    <property type="reaction ID" value="UER00125"/>
</dbReference>
<accession>A0A3G8WH94</accession>
<evidence type="ECO:0000256" key="4">
    <source>
        <dbReference type="ARBA" id="ARBA00022741"/>
    </source>
</evidence>
<dbReference type="InterPro" id="IPR020560">
    <property type="entry name" value="PRibGlycinamide_synth_C-dom"/>
</dbReference>
<name>A0A3G8WH94_9FLAO</name>
<dbReference type="Gene3D" id="3.30.1490.20">
    <property type="entry name" value="ATP-grasp fold, A domain"/>
    <property type="match status" value="1"/>
</dbReference>
<evidence type="ECO:0000256" key="11">
    <source>
        <dbReference type="PROSITE-ProRule" id="PRU00409"/>
    </source>
</evidence>
<evidence type="ECO:0000256" key="2">
    <source>
        <dbReference type="ARBA" id="ARBA00013255"/>
    </source>
</evidence>
<evidence type="ECO:0000256" key="3">
    <source>
        <dbReference type="ARBA" id="ARBA00022598"/>
    </source>
</evidence>
<keyword evidence="5 10" id="KW-0658">Purine biosynthesis</keyword>
<evidence type="ECO:0000256" key="6">
    <source>
        <dbReference type="ARBA" id="ARBA00022840"/>
    </source>
</evidence>
<evidence type="ECO:0000256" key="9">
    <source>
        <dbReference type="ARBA" id="ARBA00042864"/>
    </source>
</evidence>
<dbReference type="SMART" id="SM01210">
    <property type="entry name" value="GARS_C"/>
    <property type="match status" value="1"/>
</dbReference>
<dbReference type="Pfam" id="PF01071">
    <property type="entry name" value="GARS_A"/>
    <property type="match status" value="1"/>
</dbReference>
<dbReference type="SMART" id="SM01209">
    <property type="entry name" value="GARS_A"/>
    <property type="match status" value="1"/>
</dbReference>
<dbReference type="Proteomes" id="UP000282297">
    <property type="component" value="Chromosome"/>
</dbReference>
<dbReference type="InterPro" id="IPR011761">
    <property type="entry name" value="ATP-grasp"/>
</dbReference>
<dbReference type="InterPro" id="IPR020562">
    <property type="entry name" value="PRibGlycinamide_synth_N"/>
</dbReference>
<protein>
    <recommendedName>
        <fullName evidence="2 10">Phosphoribosylamine--glycine ligase</fullName>
        <ecNumber evidence="2 10">6.3.4.13</ecNumber>
    </recommendedName>
    <alternativeName>
        <fullName evidence="10">GARS</fullName>
    </alternativeName>
    <alternativeName>
        <fullName evidence="8 10">Glycinamide ribonucleotide synthetase</fullName>
    </alternativeName>
    <alternativeName>
        <fullName evidence="9 10">Phosphoribosylglycinamide synthetase</fullName>
    </alternativeName>
</protein>
<dbReference type="Gene3D" id="3.40.50.20">
    <property type="match status" value="1"/>
</dbReference>
<dbReference type="InterPro" id="IPR020561">
    <property type="entry name" value="PRibGlycinamid_synth_ATP-grasp"/>
</dbReference>
<reference evidence="14" key="1">
    <citation type="submission" date="2018-11" db="EMBL/GenBank/DDBJ databases">
        <title>Proposal to divide the Flavobacteriaceae and reorganize its genera based on Amino Acid Identity values calculated from whole genome sequences.</title>
        <authorList>
            <person name="Nicholson A.C."/>
            <person name="Gulvik C.A."/>
            <person name="Whitney A.M."/>
            <person name="Humrighouse B.W."/>
            <person name="Bell M."/>
            <person name="Holmes B."/>
            <person name="Steigerwalt A.B."/>
            <person name="Villarma A."/>
            <person name="Sheth M."/>
            <person name="Batra D."/>
            <person name="Pryor J."/>
            <person name="Bernardet J.-F."/>
            <person name="Hugo C."/>
            <person name="Kampfer P."/>
            <person name="Newman J.D."/>
            <person name="McQuiston J.R."/>
        </authorList>
    </citation>
    <scope>NUCLEOTIDE SEQUENCE [LARGE SCALE GENOMIC DNA]</scope>
    <source>
        <strain evidence="14">H4753</strain>
    </source>
</reference>
<evidence type="ECO:0000259" key="12">
    <source>
        <dbReference type="PROSITE" id="PS50975"/>
    </source>
</evidence>
<keyword evidence="6 11" id="KW-0067">ATP-binding</keyword>
<evidence type="ECO:0000256" key="5">
    <source>
        <dbReference type="ARBA" id="ARBA00022755"/>
    </source>
</evidence>
<dbReference type="HAMAP" id="MF_00138">
    <property type="entry name" value="GARS"/>
    <property type="match status" value="1"/>
</dbReference>